<evidence type="ECO:0000313" key="7">
    <source>
        <dbReference type="Proteomes" id="UP000095283"/>
    </source>
</evidence>
<name>A0A1I7X7F4_HETBA</name>
<accession>A0A1I7X7F4</accession>
<evidence type="ECO:0000256" key="2">
    <source>
        <dbReference type="ARBA" id="ARBA00022737"/>
    </source>
</evidence>
<dbReference type="PANTHER" id="PTHR12537">
    <property type="entry name" value="RNA BINDING PROTEIN PUMILIO-RELATED"/>
    <property type="match status" value="1"/>
</dbReference>
<keyword evidence="5" id="KW-1133">Transmembrane helix</keyword>
<dbReference type="GO" id="GO:0005737">
    <property type="term" value="C:cytoplasm"/>
    <property type="evidence" value="ECO:0007669"/>
    <property type="project" value="TreeGrafter"/>
</dbReference>
<dbReference type="InterPro" id="IPR001313">
    <property type="entry name" value="Pumilio_RNA-bd_rpt"/>
</dbReference>
<keyword evidence="3" id="KW-0221">Differentiation</keyword>
<dbReference type="PANTHER" id="PTHR12537:SF112">
    <property type="entry name" value="FEM-3 MRNA-BINDING FACTOR 1-RELATED"/>
    <property type="match status" value="1"/>
</dbReference>
<dbReference type="PROSITE" id="PS50302">
    <property type="entry name" value="PUM"/>
    <property type="match status" value="3"/>
</dbReference>
<feature type="repeat" description="Pumilio" evidence="4">
    <location>
        <begin position="278"/>
        <end position="314"/>
    </location>
</feature>
<evidence type="ECO:0000256" key="4">
    <source>
        <dbReference type="PROSITE-ProRule" id="PRU00317"/>
    </source>
</evidence>
<evidence type="ECO:0000259" key="6">
    <source>
        <dbReference type="PROSITE" id="PS50303"/>
    </source>
</evidence>
<keyword evidence="7" id="KW-1185">Reference proteome</keyword>
<feature type="domain" description="PUM-HD" evidence="6">
    <location>
        <begin position="137"/>
        <end position="368"/>
    </location>
</feature>
<organism evidence="7 8">
    <name type="scientific">Heterorhabditis bacteriophora</name>
    <name type="common">Entomopathogenic nematode worm</name>
    <dbReference type="NCBI Taxonomy" id="37862"/>
    <lineage>
        <taxon>Eukaryota</taxon>
        <taxon>Metazoa</taxon>
        <taxon>Ecdysozoa</taxon>
        <taxon>Nematoda</taxon>
        <taxon>Chromadorea</taxon>
        <taxon>Rhabditida</taxon>
        <taxon>Rhabditina</taxon>
        <taxon>Rhabditomorpha</taxon>
        <taxon>Strongyloidea</taxon>
        <taxon>Heterorhabditidae</taxon>
        <taxon>Heterorhabditis</taxon>
    </lineage>
</organism>
<dbReference type="Proteomes" id="UP000095283">
    <property type="component" value="Unplaced"/>
</dbReference>
<feature type="repeat" description="Pumilio" evidence="4">
    <location>
        <begin position="195"/>
        <end position="233"/>
    </location>
</feature>
<evidence type="ECO:0000313" key="8">
    <source>
        <dbReference type="WBParaSite" id="Hba_13356"/>
    </source>
</evidence>
<sequence>MAVNNPLPVDYVRNMGYGYGGGAGRPTYSSPIFYNPSPQLSDSGISSSNSKTNQSADEVISISPPCYDTVSAMTNSYMTPIAMRRSPLTRIDRNVSPSPFHSFYKGQQQSQLSCSFSNLRFNESIDGSVRSESRVATRTALPPWTMDNQGRVTLTLLQILDENLLETFAKDKTGCTHIQELYPQDGTIERVRLMKVLEKDGVFENLCSDVFGNFFIQRVIEMSSVSEQRWIATRLSENNKNEDNNMYSLCLNRYSCRVVQKAIEVCLALDLKGPLLQKLYRADLVNLAVDQNANHVIQKIMNSFSLPHWAFIVESFLQNPTSLFEVAENKYGCRVIQLSIEMLSDSSKVIYFIFHLFYVFIKILNFIV</sequence>
<keyword evidence="5" id="KW-0812">Transmembrane</keyword>
<dbReference type="AlphaFoldDB" id="A0A1I7X7F4"/>
<dbReference type="Pfam" id="PF00806">
    <property type="entry name" value="PUF"/>
    <property type="match status" value="4"/>
</dbReference>
<dbReference type="GO" id="GO:0010608">
    <property type="term" value="P:post-transcriptional regulation of gene expression"/>
    <property type="evidence" value="ECO:0007669"/>
    <property type="project" value="TreeGrafter"/>
</dbReference>
<dbReference type="GO" id="GO:0003730">
    <property type="term" value="F:mRNA 3'-UTR binding"/>
    <property type="evidence" value="ECO:0007669"/>
    <property type="project" value="TreeGrafter"/>
</dbReference>
<dbReference type="GO" id="GO:0005634">
    <property type="term" value="C:nucleus"/>
    <property type="evidence" value="ECO:0007669"/>
    <property type="project" value="TreeGrafter"/>
</dbReference>
<reference evidence="8" key="1">
    <citation type="submission" date="2016-11" db="UniProtKB">
        <authorList>
            <consortium name="WormBaseParasite"/>
        </authorList>
    </citation>
    <scope>IDENTIFICATION</scope>
</reference>
<dbReference type="WBParaSite" id="Hba_13356">
    <property type="protein sequence ID" value="Hba_13356"/>
    <property type="gene ID" value="Hba_13356"/>
</dbReference>
<feature type="repeat" description="Pumilio" evidence="4">
    <location>
        <begin position="315"/>
        <end position="355"/>
    </location>
</feature>
<dbReference type="InterPro" id="IPR016024">
    <property type="entry name" value="ARM-type_fold"/>
</dbReference>
<proteinExistence type="predicted"/>
<dbReference type="Gene3D" id="1.25.10.10">
    <property type="entry name" value="Leucine-rich Repeat Variant"/>
    <property type="match status" value="1"/>
</dbReference>
<keyword evidence="5" id="KW-0472">Membrane</keyword>
<dbReference type="InterPro" id="IPR011989">
    <property type="entry name" value="ARM-like"/>
</dbReference>
<protein>
    <submittedName>
        <fullName evidence="8">PUM-HD domain-containing protein</fullName>
    </submittedName>
</protein>
<dbReference type="InterPro" id="IPR033133">
    <property type="entry name" value="PUM-HD"/>
</dbReference>
<dbReference type="SUPFAM" id="SSF48371">
    <property type="entry name" value="ARM repeat"/>
    <property type="match status" value="1"/>
</dbReference>
<dbReference type="SMART" id="SM00025">
    <property type="entry name" value="Pumilio"/>
    <property type="match status" value="4"/>
</dbReference>
<feature type="transmembrane region" description="Helical" evidence="5">
    <location>
        <begin position="349"/>
        <end position="367"/>
    </location>
</feature>
<keyword evidence="1" id="KW-0217">Developmental protein</keyword>
<dbReference type="GO" id="GO:0030154">
    <property type="term" value="P:cell differentiation"/>
    <property type="evidence" value="ECO:0007669"/>
    <property type="project" value="UniProtKB-KW"/>
</dbReference>
<evidence type="ECO:0000256" key="1">
    <source>
        <dbReference type="ARBA" id="ARBA00022473"/>
    </source>
</evidence>
<evidence type="ECO:0000256" key="3">
    <source>
        <dbReference type="ARBA" id="ARBA00022782"/>
    </source>
</evidence>
<evidence type="ECO:0000256" key="5">
    <source>
        <dbReference type="SAM" id="Phobius"/>
    </source>
</evidence>
<keyword evidence="2" id="KW-0677">Repeat</keyword>
<dbReference type="PROSITE" id="PS50303">
    <property type="entry name" value="PUM_HD"/>
    <property type="match status" value="1"/>
</dbReference>